<feature type="compositionally biased region" description="Basic and acidic residues" evidence="1">
    <location>
        <begin position="200"/>
        <end position="210"/>
    </location>
</feature>
<evidence type="ECO:0000256" key="1">
    <source>
        <dbReference type="SAM" id="MobiDB-lite"/>
    </source>
</evidence>
<feature type="region of interest" description="Disordered" evidence="1">
    <location>
        <begin position="138"/>
        <end position="162"/>
    </location>
</feature>
<dbReference type="AlphaFoldDB" id="A0A2C5Z1X0"/>
<dbReference type="EMBL" id="NJEU01000511">
    <property type="protein sequence ID" value="PHH73354.1"/>
    <property type="molecule type" value="Genomic_DNA"/>
</dbReference>
<evidence type="ECO:0000313" key="2">
    <source>
        <dbReference type="EMBL" id="PHH73354.1"/>
    </source>
</evidence>
<evidence type="ECO:0000313" key="3">
    <source>
        <dbReference type="Proteomes" id="UP000224854"/>
    </source>
</evidence>
<sequence length="210" mass="22960">MSFCQLANNAATDRGTSFCIKGENKDCPYRFAGDEQVNVSPTRTLKSASKVCDATDEVVVTRQMQMGEWAKSSVVGKNSVPNEAEGHEWSRNVDNGVSDLVHFASPPMFLILCLFYCLLTTHRATGLKATTRRTTEPAFLSSSTSTTDCIPKKKANDSSRPNVVGFPAEKRCNALFQPEKDVLTFAAQRARSGGSAEDGDQARDGKEIYF</sequence>
<reference evidence="2 3" key="1">
    <citation type="submission" date="2017-06" db="EMBL/GenBank/DDBJ databases">
        <title>Ant-infecting Ophiocordyceps genomes reveal a high diversity of potential behavioral manipulation genes and a possible major role for enterotoxins.</title>
        <authorList>
            <person name="De Bekker C."/>
            <person name="Evans H.C."/>
            <person name="Brachmann A."/>
            <person name="Hughes D.P."/>
        </authorList>
    </citation>
    <scope>NUCLEOTIDE SEQUENCE [LARGE SCALE GENOMIC DNA]</scope>
    <source>
        <strain evidence="2 3">1348a</strain>
    </source>
</reference>
<gene>
    <name evidence="2" type="ORF">CDD82_5532</name>
</gene>
<dbReference type="Proteomes" id="UP000224854">
    <property type="component" value="Unassembled WGS sequence"/>
</dbReference>
<protein>
    <submittedName>
        <fullName evidence="2">Uncharacterized protein</fullName>
    </submittedName>
</protein>
<feature type="region of interest" description="Disordered" evidence="1">
    <location>
        <begin position="188"/>
        <end position="210"/>
    </location>
</feature>
<proteinExistence type="predicted"/>
<keyword evidence="3" id="KW-1185">Reference proteome</keyword>
<comment type="caution">
    <text evidence="2">The sequence shown here is derived from an EMBL/GenBank/DDBJ whole genome shotgun (WGS) entry which is preliminary data.</text>
</comment>
<organism evidence="2 3">
    <name type="scientific">Ophiocordyceps australis</name>
    <dbReference type="NCBI Taxonomy" id="1399860"/>
    <lineage>
        <taxon>Eukaryota</taxon>
        <taxon>Fungi</taxon>
        <taxon>Dikarya</taxon>
        <taxon>Ascomycota</taxon>
        <taxon>Pezizomycotina</taxon>
        <taxon>Sordariomycetes</taxon>
        <taxon>Hypocreomycetidae</taxon>
        <taxon>Hypocreales</taxon>
        <taxon>Ophiocordycipitaceae</taxon>
        <taxon>Ophiocordyceps</taxon>
    </lineage>
</organism>
<accession>A0A2C5Z1X0</accession>
<name>A0A2C5Z1X0_9HYPO</name>